<protein>
    <submittedName>
        <fullName evidence="2">CubicO group peptidase, beta-lactamase class C family</fullName>
    </submittedName>
</protein>
<dbReference type="PANTHER" id="PTHR46825:SF9">
    <property type="entry name" value="BETA-LACTAMASE-RELATED DOMAIN-CONTAINING PROTEIN"/>
    <property type="match status" value="1"/>
</dbReference>
<feature type="domain" description="Beta-lactamase-related" evidence="1">
    <location>
        <begin position="67"/>
        <end position="365"/>
    </location>
</feature>
<evidence type="ECO:0000313" key="2">
    <source>
        <dbReference type="EMBL" id="SEM08508.1"/>
    </source>
</evidence>
<dbReference type="InterPro" id="IPR001466">
    <property type="entry name" value="Beta-lactam-related"/>
</dbReference>
<dbReference type="SUPFAM" id="SSF48452">
    <property type="entry name" value="TPR-like"/>
    <property type="match status" value="1"/>
</dbReference>
<evidence type="ECO:0000313" key="3">
    <source>
        <dbReference type="Proteomes" id="UP000198521"/>
    </source>
</evidence>
<organism evidence="2 3">
    <name type="scientific">Aquimarina amphilecti</name>
    <dbReference type="NCBI Taxonomy" id="1038014"/>
    <lineage>
        <taxon>Bacteria</taxon>
        <taxon>Pseudomonadati</taxon>
        <taxon>Bacteroidota</taxon>
        <taxon>Flavobacteriia</taxon>
        <taxon>Flavobacteriales</taxon>
        <taxon>Flavobacteriaceae</taxon>
        <taxon>Aquimarina</taxon>
    </lineage>
</organism>
<dbReference type="EMBL" id="FOAB01000008">
    <property type="protein sequence ID" value="SEM08508.1"/>
    <property type="molecule type" value="Genomic_DNA"/>
</dbReference>
<dbReference type="InterPro" id="IPR050491">
    <property type="entry name" value="AmpC-like"/>
</dbReference>
<dbReference type="InterPro" id="IPR012338">
    <property type="entry name" value="Beta-lactam/transpept-like"/>
</dbReference>
<accession>A0A1H7VI43</accession>
<name>A0A1H7VI43_AQUAM</name>
<evidence type="ECO:0000259" key="1">
    <source>
        <dbReference type="Pfam" id="PF00144"/>
    </source>
</evidence>
<dbReference type="SUPFAM" id="SSF56601">
    <property type="entry name" value="beta-lactamase/transpeptidase-like"/>
    <property type="match status" value="1"/>
</dbReference>
<gene>
    <name evidence="2" type="ORF">SAMN04487910_4104</name>
</gene>
<dbReference type="Proteomes" id="UP000198521">
    <property type="component" value="Unassembled WGS sequence"/>
</dbReference>
<proteinExistence type="predicted"/>
<dbReference type="Gene3D" id="3.40.710.10">
    <property type="entry name" value="DD-peptidase/beta-lactamase superfamily"/>
    <property type="match status" value="1"/>
</dbReference>
<dbReference type="Gene3D" id="1.25.40.10">
    <property type="entry name" value="Tetratricopeptide repeat domain"/>
    <property type="match status" value="1"/>
</dbReference>
<dbReference type="PANTHER" id="PTHR46825">
    <property type="entry name" value="D-ALANYL-D-ALANINE-CARBOXYPEPTIDASE/ENDOPEPTIDASE AMPH"/>
    <property type="match status" value="1"/>
</dbReference>
<dbReference type="STRING" id="1038014.SAMN04487910_4104"/>
<dbReference type="InterPro" id="IPR011990">
    <property type="entry name" value="TPR-like_helical_dom_sf"/>
</dbReference>
<dbReference type="OrthoDB" id="9793489at2"/>
<dbReference type="AlphaFoldDB" id="A0A1H7VI43"/>
<dbReference type="Pfam" id="PF00144">
    <property type="entry name" value="Beta-lactamase"/>
    <property type="match status" value="1"/>
</dbReference>
<keyword evidence="3" id="KW-1185">Reference proteome</keyword>
<sequence>MGLLIHFLKLILFNNKGYTFFISTSSSIKRKKMKKNLLYVLILVIISVSCVNKKNVETSCNLKNNIDTYVNNVMKLHNIPGLAISVIQNDSIIYQTYKGKSSLEQNRNVDEQTLFRMFSSTKLITSTAVFQLIEKGKISLNDKISKYLNNLPLKWRDIRINNLLSHSSGIPDMIRYKWDLTDDQLMEKLSNDEMDFERGNQFEYNQTNYWLLSQIIENVSGLSFAEFVLKNQFNGAYDDVLFSSNATDDIPKRATRYFYNYKTKEFDKDKNNSGARGFSGNGLNITLDEFVKWNSKLDNNELLNSESKKMLWTLFNYKNKTDKFLHGWGIYPVNNLKSVGFSGGNCVGFRKFLDNNTTIILLSNGYLHPAYDIIIDDIARMTIPELKTKDLTLEEDIMSLVVNKEYEKAELVFKTLISENLETEFYNLKWNINGIGNTLNYNSDFAAFDVYKILLKTFPEWWIPQAGLAETYEKQGDTLGAIAGYKRAIRLNEGNKWNYNDQMNAKIKELENN</sequence>
<reference evidence="2 3" key="1">
    <citation type="submission" date="2016-10" db="EMBL/GenBank/DDBJ databases">
        <authorList>
            <person name="de Groot N.N."/>
        </authorList>
    </citation>
    <scope>NUCLEOTIDE SEQUENCE [LARGE SCALE GENOMIC DNA]</scope>
    <source>
        <strain evidence="2 3">DSM 25232</strain>
    </source>
</reference>